<dbReference type="Pfam" id="PF07729">
    <property type="entry name" value="FCD"/>
    <property type="match status" value="1"/>
</dbReference>
<gene>
    <name evidence="5" type="ORF">SAMN04490195_3666</name>
</gene>
<dbReference type="PANTHER" id="PTHR43537:SF24">
    <property type="entry name" value="GLUCONATE OPERON TRANSCRIPTIONAL REPRESSOR"/>
    <property type="match status" value="1"/>
</dbReference>
<name>A0A1H1GZU0_9PSED</name>
<dbReference type="InterPro" id="IPR008920">
    <property type="entry name" value="TF_FadR/GntR_C"/>
</dbReference>
<keyword evidence="2 5" id="KW-0238">DNA-binding</keyword>
<evidence type="ECO:0000313" key="5">
    <source>
        <dbReference type="EMBL" id="SDR18623.1"/>
    </source>
</evidence>
<sequence>MSYQLRYTAPPVQIEEFEGTTMTFKAPDSLAEQIAHHLAERIIRGEMKPGERIQEQKVTLALNVSRGSVREALLILERRHLIAILPRRGAHVTELTAHKVQSLCTLMSEMYILLGNAVANGWQVQADLAPFVQIQQRLSSDFQCQDIRSFVDDSFSVMRAAYPFANNPYLQETVENLQPAMSRAYFLALDQRKASMSEFLELFERLLAAVIARDFAQIRLVLTAYAQRSCDLVVSALTDA</sequence>
<dbReference type="InterPro" id="IPR000524">
    <property type="entry name" value="Tscrpt_reg_HTH_GntR"/>
</dbReference>
<dbReference type="SUPFAM" id="SSF46785">
    <property type="entry name" value="Winged helix' DNA-binding domain"/>
    <property type="match status" value="1"/>
</dbReference>
<proteinExistence type="predicted"/>
<evidence type="ECO:0000313" key="6">
    <source>
        <dbReference type="Proteomes" id="UP000199570"/>
    </source>
</evidence>
<organism evidence="5 6">
    <name type="scientific">Pseudomonas moorei</name>
    <dbReference type="NCBI Taxonomy" id="395599"/>
    <lineage>
        <taxon>Bacteria</taxon>
        <taxon>Pseudomonadati</taxon>
        <taxon>Pseudomonadota</taxon>
        <taxon>Gammaproteobacteria</taxon>
        <taxon>Pseudomonadales</taxon>
        <taxon>Pseudomonadaceae</taxon>
        <taxon>Pseudomonas</taxon>
    </lineage>
</organism>
<dbReference type="CDD" id="cd07377">
    <property type="entry name" value="WHTH_GntR"/>
    <property type="match status" value="1"/>
</dbReference>
<reference evidence="6" key="1">
    <citation type="submission" date="2016-10" db="EMBL/GenBank/DDBJ databases">
        <authorList>
            <person name="Varghese N."/>
            <person name="Submissions S."/>
        </authorList>
    </citation>
    <scope>NUCLEOTIDE SEQUENCE [LARGE SCALE GENOMIC DNA]</scope>
    <source>
        <strain evidence="6">BS3775</strain>
    </source>
</reference>
<dbReference type="EMBL" id="FNKJ01000003">
    <property type="protein sequence ID" value="SDR18623.1"/>
    <property type="molecule type" value="Genomic_DNA"/>
</dbReference>
<protein>
    <submittedName>
        <fullName evidence="5">DNA-binding transcriptional regulator, GntR family</fullName>
    </submittedName>
</protein>
<dbReference type="InterPro" id="IPR036390">
    <property type="entry name" value="WH_DNA-bd_sf"/>
</dbReference>
<feature type="domain" description="HTH gntR-type" evidence="4">
    <location>
        <begin position="28"/>
        <end position="95"/>
    </location>
</feature>
<dbReference type="GO" id="GO:0003677">
    <property type="term" value="F:DNA binding"/>
    <property type="evidence" value="ECO:0007669"/>
    <property type="project" value="UniProtKB-KW"/>
</dbReference>
<dbReference type="InterPro" id="IPR036388">
    <property type="entry name" value="WH-like_DNA-bd_sf"/>
</dbReference>
<dbReference type="AlphaFoldDB" id="A0A1H1GZU0"/>
<dbReference type="GO" id="GO:0003700">
    <property type="term" value="F:DNA-binding transcription factor activity"/>
    <property type="evidence" value="ECO:0007669"/>
    <property type="project" value="InterPro"/>
</dbReference>
<evidence type="ECO:0000256" key="3">
    <source>
        <dbReference type="ARBA" id="ARBA00023163"/>
    </source>
</evidence>
<dbReference type="Pfam" id="PF00392">
    <property type="entry name" value="GntR"/>
    <property type="match status" value="1"/>
</dbReference>
<keyword evidence="3" id="KW-0804">Transcription</keyword>
<dbReference type="PROSITE" id="PS50949">
    <property type="entry name" value="HTH_GNTR"/>
    <property type="match status" value="1"/>
</dbReference>
<accession>A0A1H1GZU0</accession>
<evidence type="ECO:0000256" key="2">
    <source>
        <dbReference type="ARBA" id="ARBA00023125"/>
    </source>
</evidence>
<dbReference type="SMART" id="SM00345">
    <property type="entry name" value="HTH_GNTR"/>
    <property type="match status" value="1"/>
</dbReference>
<keyword evidence="6" id="KW-1185">Reference proteome</keyword>
<dbReference type="SUPFAM" id="SSF48008">
    <property type="entry name" value="GntR ligand-binding domain-like"/>
    <property type="match status" value="1"/>
</dbReference>
<dbReference type="InterPro" id="IPR011711">
    <property type="entry name" value="GntR_C"/>
</dbReference>
<dbReference type="Gene3D" id="1.10.10.10">
    <property type="entry name" value="Winged helix-like DNA-binding domain superfamily/Winged helix DNA-binding domain"/>
    <property type="match status" value="1"/>
</dbReference>
<evidence type="ECO:0000256" key="1">
    <source>
        <dbReference type="ARBA" id="ARBA00023015"/>
    </source>
</evidence>
<evidence type="ECO:0000259" key="4">
    <source>
        <dbReference type="PROSITE" id="PS50949"/>
    </source>
</evidence>
<dbReference type="PANTHER" id="PTHR43537">
    <property type="entry name" value="TRANSCRIPTIONAL REGULATOR, GNTR FAMILY"/>
    <property type="match status" value="1"/>
</dbReference>
<keyword evidence="1" id="KW-0805">Transcription regulation</keyword>
<dbReference type="Proteomes" id="UP000199570">
    <property type="component" value="Unassembled WGS sequence"/>
</dbReference>
<dbReference type="Gene3D" id="1.20.120.530">
    <property type="entry name" value="GntR ligand-binding domain-like"/>
    <property type="match status" value="1"/>
</dbReference>